<dbReference type="EMBL" id="CAXKWB010018557">
    <property type="protein sequence ID" value="CAL4120985.1"/>
    <property type="molecule type" value="Genomic_DNA"/>
</dbReference>
<keyword evidence="2" id="KW-1185">Reference proteome</keyword>
<evidence type="ECO:0000313" key="1">
    <source>
        <dbReference type="EMBL" id="CAL4120985.1"/>
    </source>
</evidence>
<organism evidence="1 2">
    <name type="scientific">Meganyctiphanes norvegica</name>
    <name type="common">Northern krill</name>
    <name type="synonym">Thysanopoda norvegica</name>
    <dbReference type="NCBI Taxonomy" id="48144"/>
    <lineage>
        <taxon>Eukaryota</taxon>
        <taxon>Metazoa</taxon>
        <taxon>Ecdysozoa</taxon>
        <taxon>Arthropoda</taxon>
        <taxon>Crustacea</taxon>
        <taxon>Multicrustacea</taxon>
        <taxon>Malacostraca</taxon>
        <taxon>Eumalacostraca</taxon>
        <taxon>Eucarida</taxon>
        <taxon>Euphausiacea</taxon>
        <taxon>Euphausiidae</taxon>
        <taxon>Meganyctiphanes</taxon>
    </lineage>
</organism>
<dbReference type="AlphaFoldDB" id="A0AAV2RDR5"/>
<comment type="caution">
    <text evidence="1">The sequence shown here is derived from an EMBL/GenBank/DDBJ whole genome shotgun (WGS) entry which is preliminary data.</text>
</comment>
<dbReference type="PANTHER" id="PTHR46664">
    <property type="entry name" value="ATM INTERACTOR"/>
    <property type="match status" value="1"/>
</dbReference>
<gene>
    <name evidence="1" type="ORF">MNOR_LOCUS22240</name>
</gene>
<dbReference type="GO" id="GO:0045944">
    <property type="term" value="P:positive regulation of transcription by RNA polymerase II"/>
    <property type="evidence" value="ECO:0007669"/>
    <property type="project" value="InterPro"/>
</dbReference>
<evidence type="ECO:0008006" key="3">
    <source>
        <dbReference type="Google" id="ProtNLM"/>
    </source>
</evidence>
<protein>
    <recommendedName>
        <fullName evidence="3">C2H2-type domain-containing protein</fullName>
    </recommendedName>
</protein>
<accession>A0AAV2RDR5</accession>
<sequence>MSEQPRFVANRNASRCLVRDISQSRGRPGGPALMLPTAMPKRSEGTHVVGRPHRFKFCATRGGSAGVVVGERVRQTTKLKLLLHHYQKVHGERTFACECLSSFSTASLLVQHKRLCGIQMMCSCDRSFGSLESLQTHIRRDNHIIHPNTTEAIQIRKMMQPTKSSPCINKKFGSNGNTNKRTGFVPILPAGPKIYTSNCSTPIQIASSCLNSVASVHLPPTSIAQVN</sequence>
<name>A0AAV2RDR5_MEGNR</name>
<reference evidence="1 2" key="1">
    <citation type="submission" date="2024-05" db="EMBL/GenBank/DDBJ databases">
        <authorList>
            <person name="Wallberg A."/>
        </authorList>
    </citation>
    <scope>NUCLEOTIDE SEQUENCE [LARGE SCALE GENOMIC DNA]</scope>
</reference>
<dbReference type="GO" id="GO:0005634">
    <property type="term" value="C:nucleus"/>
    <property type="evidence" value="ECO:0007669"/>
    <property type="project" value="TreeGrafter"/>
</dbReference>
<dbReference type="PANTHER" id="PTHR46664:SF1">
    <property type="entry name" value="ATM INTERACTOR"/>
    <property type="match status" value="1"/>
</dbReference>
<dbReference type="InterPro" id="IPR055303">
    <property type="entry name" value="ATMIN"/>
</dbReference>
<dbReference type="GO" id="GO:0000976">
    <property type="term" value="F:transcription cis-regulatory region binding"/>
    <property type="evidence" value="ECO:0007669"/>
    <property type="project" value="InterPro"/>
</dbReference>
<proteinExistence type="predicted"/>
<dbReference type="GO" id="GO:0000981">
    <property type="term" value="F:DNA-binding transcription factor activity, RNA polymerase II-specific"/>
    <property type="evidence" value="ECO:0007669"/>
    <property type="project" value="TreeGrafter"/>
</dbReference>
<feature type="non-terminal residue" evidence="1">
    <location>
        <position position="227"/>
    </location>
</feature>
<evidence type="ECO:0000313" key="2">
    <source>
        <dbReference type="Proteomes" id="UP001497623"/>
    </source>
</evidence>
<dbReference type="Proteomes" id="UP001497623">
    <property type="component" value="Unassembled WGS sequence"/>
</dbReference>